<dbReference type="GO" id="GO:0010165">
    <property type="term" value="P:response to X-ray"/>
    <property type="evidence" value="ECO:0007669"/>
    <property type="project" value="TreeGrafter"/>
</dbReference>
<dbReference type="Pfam" id="PF06632">
    <property type="entry name" value="XRCC4"/>
    <property type="match status" value="1"/>
</dbReference>
<evidence type="ECO:0000313" key="8">
    <source>
        <dbReference type="EMBL" id="KAJ8772893.1"/>
    </source>
</evidence>
<dbReference type="Proteomes" id="UP001159364">
    <property type="component" value="Linkage Group LG02"/>
</dbReference>
<evidence type="ECO:0000259" key="6">
    <source>
        <dbReference type="Pfam" id="PF06632"/>
    </source>
</evidence>
<dbReference type="EMBL" id="JAIWQS010000002">
    <property type="protein sequence ID" value="KAJ8772893.1"/>
    <property type="molecule type" value="Genomic_DNA"/>
</dbReference>
<dbReference type="SUPFAM" id="SSF58022">
    <property type="entry name" value="XRCC4, C-terminal oligomerization domain"/>
    <property type="match status" value="1"/>
</dbReference>
<evidence type="ECO:0000259" key="7">
    <source>
        <dbReference type="Pfam" id="PF21924"/>
    </source>
</evidence>
<keyword evidence="3" id="KW-0234">DNA repair</keyword>
<keyword evidence="2" id="KW-0227">DNA damage</keyword>
<organism evidence="8 9">
    <name type="scientific">Erythroxylum novogranatense</name>
    <dbReference type="NCBI Taxonomy" id="1862640"/>
    <lineage>
        <taxon>Eukaryota</taxon>
        <taxon>Viridiplantae</taxon>
        <taxon>Streptophyta</taxon>
        <taxon>Embryophyta</taxon>
        <taxon>Tracheophyta</taxon>
        <taxon>Spermatophyta</taxon>
        <taxon>Magnoliopsida</taxon>
        <taxon>eudicotyledons</taxon>
        <taxon>Gunneridae</taxon>
        <taxon>Pentapetalae</taxon>
        <taxon>rosids</taxon>
        <taxon>fabids</taxon>
        <taxon>Malpighiales</taxon>
        <taxon>Erythroxylaceae</taxon>
        <taxon>Erythroxylum</taxon>
    </lineage>
</organism>
<dbReference type="InterPro" id="IPR038051">
    <property type="entry name" value="XRCC4-like_N_sf"/>
</dbReference>
<protein>
    <recommendedName>
        <fullName evidence="10">DNA repair protein XRCC4</fullName>
    </recommendedName>
</protein>
<feature type="domain" description="XRCC4 N-terminal" evidence="6">
    <location>
        <begin position="28"/>
        <end position="122"/>
    </location>
</feature>
<evidence type="ECO:0000313" key="9">
    <source>
        <dbReference type="Proteomes" id="UP001159364"/>
    </source>
</evidence>
<dbReference type="InterPro" id="IPR010585">
    <property type="entry name" value="DNA_repair_prot_XRCC4"/>
</dbReference>
<dbReference type="PANTHER" id="PTHR28559:SF1">
    <property type="entry name" value="DNA REPAIR PROTEIN XRCC4"/>
    <property type="match status" value="1"/>
</dbReference>
<dbReference type="GO" id="GO:0032807">
    <property type="term" value="C:DNA ligase IV complex"/>
    <property type="evidence" value="ECO:0007669"/>
    <property type="project" value="TreeGrafter"/>
</dbReference>
<evidence type="ECO:0000256" key="5">
    <source>
        <dbReference type="SAM" id="MobiDB-lite"/>
    </source>
</evidence>
<dbReference type="FunFam" id="1.20.5.370:FF:000012">
    <property type="entry name" value="DNA repair protein XRCC4"/>
    <property type="match status" value="1"/>
</dbReference>
<evidence type="ECO:0000256" key="3">
    <source>
        <dbReference type="ARBA" id="ARBA00023204"/>
    </source>
</evidence>
<dbReference type="InterPro" id="IPR053961">
    <property type="entry name" value="XRCC4_N"/>
</dbReference>
<feature type="region of interest" description="Disordered" evidence="5">
    <location>
        <begin position="201"/>
        <end position="263"/>
    </location>
</feature>
<proteinExistence type="predicted"/>
<evidence type="ECO:0008006" key="10">
    <source>
        <dbReference type="Google" id="ProtNLM"/>
    </source>
</evidence>
<dbReference type="GO" id="GO:0006310">
    <property type="term" value="P:DNA recombination"/>
    <property type="evidence" value="ECO:0007669"/>
    <property type="project" value="InterPro"/>
</dbReference>
<dbReference type="Gene3D" id="2.170.210.10">
    <property type="entry name" value="DNA double-strand break repair and VJ recombination XRCC4, N-terminal"/>
    <property type="match status" value="1"/>
</dbReference>
<evidence type="ECO:0000256" key="2">
    <source>
        <dbReference type="ARBA" id="ARBA00022763"/>
    </source>
</evidence>
<gene>
    <name evidence="8" type="ORF">K2173_028070</name>
</gene>
<dbReference type="InterPro" id="IPR053962">
    <property type="entry name" value="XRCC4_CC"/>
</dbReference>
<dbReference type="Gene3D" id="1.20.5.370">
    <property type="match status" value="1"/>
</dbReference>
<comment type="caution">
    <text evidence="8">The sequence shown here is derived from an EMBL/GenBank/DDBJ whole genome shotgun (WGS) entry which is preliminary data.</text>
</comment>
<evidence type="ECO:0000256" key="1">
    <source>
        <dbReference type="ARBA" id="ARBA00004123"/>
    </source>
</evidence>
<dbReference type="GO" id="GO:0005958">
    <property type="term" value="C:DNA-dependent protein kinase-DNA ligase 4 complex"/>
    <property type="evidence" value="ECO:0007669"/>
    <property type="project" value="TreeGrafter"/>
</dbReference>
<feature type="compositionally biased region" description="Basic and acidic residues" evidence="5">
    <location>
        <begin position="201"/>
        <end position="215"/>
    </location>
</feature>
<dbReference type="Pfam" id="PF21924">
    <property type="entry name" value="XRCC4_CC"/>
    <property type="match status" value="1"/>
</dbReference>
<name>A0AAV8U4R7_9ROSI</name>
<sequence length="263" mass="29995">MDTEPAPATVSVARHTCIKLETDGAEPVFVKGTWFDSHFHLSISDGLHSWVCNASDEDVRERADQWDQPVTDYIQFAEKHLGFQQPGSVYRFSDAGGGHKRLSWTFEKGGTKLEWRCKCQPSTDSRKTTAEIMDFLMDANIRLSEEVVRQTQSFSRLKDEAEKCLAQSERFTNEKMEFESAIYAKFVAVLNSKKRKIRELRDQLSKKDSSAKLLKEEEEDSTDKTETYDEDNDDAKGEEESSDENAGTSKATPTSKGRRRKRV</sequence>
<dbReference type="AlphaFoldDB" id="A0AAV8U4R7"/>
<feature type="compositionally biased region" description="Polar residues" evidence="5">
    <location>
        <begin position="244"/>
        <end position="255"/>
    </location>
</feature>
<evidence type="ECO:0000256" key="4">
    <source>
        <dbReference type="ARBA" id="ARBA00023242"/>
    </source>
</evidence>
<feature type="domain" description="XRCC4 coiled-coil" evidence="7">
    <location>
        <begin position="153"/>
        <end position="200"/>
    </location>
</feature>
<dbReference type="InterPro" id="IPR014751">
    <property type="entry name" value="XRCC4-like_C"/>
</dbReference>
<accession>A0AAV8U4R7</accession>
<dbReference type="PANTHER" id="PTHR28559">
    <property type="entry name" value="DNA REPAIR PROTEIN XRCC4"/>
    <property type="match status" value="1"/>
</dbReference>
<dbReference type="GO" id="GO:0006303">
    <property type="term" value="P:double-strand break repair via nonhomologous end joining"/>
    <property type="evidence" value="ECO:0007669"/>
    <property type="project" value="UniProtKB-ARBA"/>
</dbReference>
<reference evidence="8 9" key="1">
    <citation type="submission" date="2021-09" db="EMBL/GenBank/DDBJ databases">
        <title>Genomic insights and catalytic innovation underlie evolution of tropane alkaloids biosynthesis.</title>
        <authorList>
            <person name="Wang Y.-J."/>
            <person name="Tian T."/>
            <person name="Huang J.-P."/>
            <person name="Huang S.-X."/>
        </authorList>
    </citation>
    <scope>NUCLEOTIDE SEQUENCE [LARGE SCALE GENOMIC DNA]</scope>
    <source>
        <strain evidence="8">KIB-2018</strain>
        <tissue evidence="8">Leaf</tissue>
    </source>
</reference>
<comment type="subcellular location">
    <subcellularLocation>
        <location evidence="1">Nucleus</location>
    </subcellularLocation>
</comment>
<keyword evidence="9" id="KW-1185">Reference proteome</keyword>
<dbReference type="GO" id="GO:0003677">
    <property type="term" value="F:DNA binding"/>
    <property type="evidence" value="ECO:0007669"/>
    <property type="project" value="InterPro"/>
</dbReference>
<keyword evidence="4" id="KW-0539">Nucleus</keyword>